<sequence length="1567" mass="175632">MAEDQRDRRHRFFPFELLKKIVAYRRRRRHGSEDADIPDDGALSPQDPSRNAISSLSRLSRTKRQAAEPRNDVERVVGESYSDPLGLQVVYRPPQSRSVDVILVHGLGGASRRTWSKYGNPDLFWPAKFLPVESGIKEARILTFGYNSNFRPGSGKNTMTILDFAKDLLNDMKYAMDEDSQTDGGDLRLGERPIIFIVHSMGGLIVKEACIQGQNDPAYTEIIKSVSSIIFLSTPHRGTNLAEALNRILRATFVTSPMQFIAELAAGSQTLEKLNEGFRHIAPKLQVVSFYETRPTSIAGTQVLVLDKDSSILGYPGEISRPLYADHHGVCKFEGPNDPTYVAVRNVLKSLVGKAQHSNVENGTKDAEPTLRLNFRDYLSVRETADSDYSFFHDRWVPGTCQWILDYEEFTRWLEDQSRKPHVLWIHGDAASGKSVLSSFIIERLAQRKLPCHYFFIRFLDQRKRTINSPNSIIRLFSELSLTNNPLRVLFVGRKTRELSSAFLKLGKQIHVESIRTEGNTSDLKAYLAHEMDLAGEDTYLDEISSKLLDRAQGNFLWLHLAVQKINSCYTRQDVERAMELLPSGMEALYDRMALSMQSQAKGNNRLLGLGVLGWVACAQRPMTAEELSDALVNDGILDIHRTIGDLCGGFVTVDHEGRVAMVHETAREYLTKSSSGERSLIIDQISTNYQLLERCIACLMDPMLRSQVSRNQQPALLHYAAEAWFVHFAHSSAHRPDALEAAMKFLRGPHVLTWIHFTASQKELRILIAASRHIMSAVLKLRAVGINETLTQHRAIDDMERWATDLIKIVSKFGHAIKQYPESIYQLIPPFCPEDSVVYQQFGRKESRALRISGVANKNWDDCLTRFTLDKGEMATSVIAAGNRIAVLSNVGKTGHITVYGAAIFEEQRRVIHPERVSRIQFDKLGALLVSYGYISTRIWDMATGECLKVIKNPPKRPQLQTLLFSDDSSTILQGSVDKCVRSCLLHSADDEWTTKAQFHEQTLENATLSFPTCSALSPGGNMIAFGYRSYPITCWELEPSMLLGQCMKIQGYETNEVFQLAWHPLKIEIIGLNQVGLLFKWDPYEEESNMAIHTGAGFFSLNQDGSLIATGNAVGTIKILATTNFSLLFRLSTQDMILCLSFSTDSRRIYDAHGTYITVWEPDILVRLADSSEDFNHNGDVHTENESLNKSSLNVEHHAPRINNVVSLAGQPSGPMYCYGTEDGVAILGEVRRGPVCELERMKSQMSIEEVAWSNDGQLVGLLDLARRLFVKRVTETDNSGTGCQVQHEFDIIIPSSYGYITQLVFHPAGSEILTCTATTLFSVNLTSQVSREAQLLPTKENFKWLCHPVATEYLLGFGTTSVRVFDWVNLQEVAVYKYSPPTTLGLPTTTPTTLSLQQIQTCFVGALLSNADSPHVLLQICHSKASGQAQYLVFDTTELQLESASSETETGEKEISYTSVPLDVSSRIREPLGFLSHQRLVFLDVDRWICTWRLPTSHFANGDSPFGIERYYFLPGDWVVSGEANLATITSDGTLLFPRDGAVATVQYSKLRREPTISLGAKHQ</sequence>
<accession>A0ACC2JUD8</accession>
<organism evidence="1 2">
    <name type="scientific">Lasiodiplodia mahajangana</name>
    <dbReference type="NCBI Taxonomy" id="1108764"/>
    <lineage>
        <taxon>Eukaryota</taxon>
        <taxon>Fungi</taxon>
        <taxon>Dikarya</taxon>
        <taxon>Ascomycota</taxon>
        <taxon>Pezizomycotina</taxon>
        <taxon>Dothideomycetes</taxon>
        <taxon>Dothideomycetes incertae sedis</taxon>
        <taxon>Botryosphaeriales</taxon>
        <taxon>Botryosphaeriaceae</taxon>
        <taxon>Lasiodiplodia</taxon>
    </lineage>
</organism>
<gene>
    <name evidence="1" type="ORF">O1611_g2472</name>
</gene>
<dbReference type="EMBL" id="JAPUUL010000347">
    <property type="protein sequence ID" value="KAJ8131152.1"/>
    <property type="molecule type" value="Genomic_DNA"/>
</dbReference>
<protein>
    <submittedName>
        <fullName evidence="1">Uncharacterized protein</fullName>
    </submittedName>
</protein>
<evidence type="ECO:0000313" key="1">
    <source>
        <dbReference type="EMBL" id="KAJ8131152.1"/>
    </source>
</evidence>
<evidence type="ECO:0000313" key="2">
    <source>
        <dbReference type="Proteomes" id="UP001153332"/>
    </source>
</evidence>
<dbReference type="Proteomes" id="UP001153332">
    <property type="component" value="Unassembled WGS sequence"/>
</dbReference>
<reference evidence="1" key="1">
    <citation type="submission" date="2022-12" db="EMBL/GenBank/DDBJ databases">
        <title>Genome Sequence of Lasiodiplodia mahajangana.</title>
        <authorList>
            <person name="Buettner E."/>
        </authorList>
    </citation>
    <scope>NUCLEOTIDE SEQUENCE</scope>
    <source>
        <strain evidence="1">VT137</strain>
    </source>
</reference>
<proteinExistence type="predicted"/>
<keyword evidence="2" id="KW-1185">Reference proteome</keyword>
<comment type="caution">
    <text evidence="1">The sequence shown here is derived from an EMBL/GenBank/DDBJ whole genome shotgun (WGS) entry which is preliminary data.</text>
</comment>
<name>A0ACC2JUD8_9PEZI</name>